<dbReference type="SUPFAM" id="SSF46689">
    <property type="entry name" value="Homeodomain-like"/>
    <property type="match status" value="1"/>
</dbReference>
<evidence type="ECO:0000313" key="2">
    <source>
        <dbReference type="EMBL" id="SHG49700.1"/>
    </source>
</evidence>
<dbReference type="PANTHER" id="PTHR33795:SF1">
    <property type="entry name" value="INSERTION ELEMENT IS150 PROTEIN INSJ"/>
    <property type="match status" value="1"/>
</dbReference>
<dbReference type="EMBL" id="FQWX01000002">
    <property type="protein sequence ID" value="SHG49700.1"/>
    <property type="molecule type" value="Genomic_DNA"/>
</dbReference>
<name>A0A1M5KAP1_9FIRM</name>
<dbReference type="PANTHER" id="PTHR33795">
    <property type="entry name" value="INSERTION ELEMENT IS150 PROTEIN INSJ"/>
    <property type="match status" value="1"/>
</dbReference>
<evidence type="ECO:0000313" key="3">
    <source>
        <dbReference type="Proteomes" id="UP000243255"/>
    </source>
</evidence>
<dbReference type="Proteomes" id="UP000243255">
    <property type="component" value="Unassembled WGS sequence"/>
</dbReference>
<dbReference type="AlphaFoldDB" id="A0A1M5KAP1"/>
<dbReference type="Pfam" id="PF20310">
    <property type="entry name" value="HTH_Tnp_2"/>
    <property type="match status" value="1"/>
</dbReference>
<dbReference type="InterPro" id="IPR046929">
    <property type="entry name" value="HTH_Tnp"/>
</dbReference>
<protein>
    <submittedName>
        <fullName evidence="2">Uncharacterized protein</fullName>
    </submittedName>
</protein>
<sequence>MSKVLFTEQQIHKLSKNKNVLRVSSKSITYSGEFKKLFISEILKGKLPRIIFEENGFDVEVMGMSRIEQAADRWKKSYKNNGISGLKDARKQNSALPSKRKLSDQDKLSKLEARIKFLEAENEFLKKLDMMEMGLISKE</sequence>
<dbReference type="InterPro" id="IPR052057">
    <property type="entry name" value="IS150/IS1296_orfA-like"/>
</dbReference>
<feature type="coiled-coil region" evidence="1">
    <location>
        <begin position="101"/>
        <end position="128"/>
    </location>
</feature>
<gene>
    <name evidence="2" type="ORF">SAMN04488530_102186</name>
</gene>
<reference evidence="3" key="1">
    <citation type="submission" date="2016-11" db="EMBL/GenBank/DDBJ databases">
        <authorList>
            <person name="Varghese N."/>
            <person name="Submissions S."/>
        </authorList>
    </citation>
    <scope>NUCLEOTIDE SEQUENCE [LARGE SCALE GENOMIC DNA]</scope>
    <source>
        <strain evidence="3">DSM 2635</strain>
    </source>
</reference>
<dbReference type="InterPro" id="IPR009057">
    <property type="entry name" value="Homeodomain-like_sf"/>
</dbReference>
<dbReference type="STRING" id="1121321.SAMN04488530_102186"/>
<evidence type="ECO:0000256" key="1">
    <source>
        <dbReference type="SAM" id="Coils"/>
    </source>
</evidence>
<accession>A0A1M5KAP1</accession>
<keyword evidence="3" id="KW-1185">Reference proteome</keyword>
<organism evidence="2 3">
    <name type="scientific">Asaccharospora irregularis DSM 2635</name>
    <dbReference type="NCBI Taxonomy" id="1121321"/>
    <lineage>
        <taxon>Bacteria</taxon>
        <taxon>Bacillati</taxon>
        <taxon>Bacillota</taxon>
        <taxon>Clostridia</taxon>
        <taxon>Peptostreptococcales</taxon>
        <taxon>Peptostreptococcaceae</taxon>
        <taxon>Asaccharospora</taxon>
    </lineage>
</organism>
<keyword evidence="1" id="KW-0175">Coiled coil</keyword>
<proteinExistence type="predicted"/>